<evidence type="ECO:0000313" key="1">
    <source>
        <dbReference type="EMBL" id="AXQ64473.1"/>
    </source>
</evidence>
<gene>
    <name evidence="1" type="primary">116</name>
    <name evidence="1" type="ORF">SEA_NEVILLE_116</name>
</gene>
<dbReference type="RefSeq" id="YP_010245965.1">
    <property type="nucleotide sequence ID" value="NC_060131.1"/>
</dbReference>
<accession>A0A385DY85</accession>
<reference evidence="1 2" key="1">
    <citation type="submission" date="2018-07" db="EMBL/GenBank/DDBJ databases">
        <authorList>
            <person name="Bragdon E."/>
            <person name="Orellana H."/>
            <person name="Sterchele H."/>
            <person name="Molloy S.D."/>
            <person name="Garlena R.A."/>
            <person name="Russell D.A."/>
            <person name="Pope W.H."/>
            <person name="Jacobs-Sera D."/>
            <person name="Hatfull G.F."/>
        </authorList>
    </citation>
    <scope>NUCLEOTIDE SEQUENCE [LARGE SCALE GENOMIC DNA]</scope>
</reference>
<dbReference type="EMBL" id="MH651182">
    <property type="protein sequence ID" value="AXQ64473.1"/>
    <property type="molecule type" value="Genomic_DNA"/>
</dbReference>
<proteinExistence type="predicted"/>
<dbReference type="KEGG" id="vg:70080482"/>
<name>A0A385DY85_9CAUD</name>
<dbReference type="Proteomes" id="UP000261731">
    <property type="component" value="Segment"/>
</dbReference>
<organism evidence="1 2">
    <name type="scientific">Gordonia phage Neville</name>
    <dbReference type="NCBI Taxonomy" id="2301693"/>
    <lineage>
        <taxon>Viruses</taxon>
        <taxon>Duplodnaviria</taxon>
        <taxon>Heunggongvirae</taxon>
        <taxon>Uroviricota</taxon>
        <taxon>Caudoviricetes</taxon>
        <taxon>Deeyouvirinae</taxon>
        <taxon>Nevillevirus</taxon>
        <taxon>Nevillevirus neville</taxon>
    </lineage>
</organism>
<evidence type="ECO:0000313" key="2">
    <source>
        <dbReference type="Proteomes" id="UP000261731"/>
    </source>
</evidence>
<sequence length="58" mass="7519">MPWEYRDSAPWHVWFAWHPVDTHDQGWKWLRRVNRRRIFYSGFFGTDCEWRYRMELQK</sequence>
<protein>
    <submittedName>
        <fullName evidence="1">Uncharacterized protein</fullName>
    </submittedName>
</protein>
<keyword evidence="2" id="KW-1185">Reference proteome</keyword>
<dbReference type="GeneID" id="70080482"/>